<feature type="region of interest" description="Disordered" evidence="1">
    <location>
        <begin position="334"/>
        <end position="367"/>
    </location>
</feature>
<feature type="compositionally biased region" description="Basic and acidic residues" evidence="1">
    <location>
        <begin position="628"/>
        <end position="645"/>
    </location>
</feature>
<accession>A0ABD1YTC7</accession>
<gene>
    <name evidence="2" type="ORF">R1flu_005503</name>
</gene>
<protein>
    <submittedName>
        <fullName evidence="2">Uncharacterized protein</fullName>
    </submittedName>
</protein>
<sequence>MNPSKIGDGDFIGQVHHDQGSIEFHPEAGDIIVRRILGHEASGENYHQTNVRLATSCIVELYKDMYYCFPERCQDHAKREAYYRMFFRNGDHIIRRGQFDLELNYQYRDHEFIRIWVYWPGYHEHSSFVRLTSRCRNMHPVRLYEPVIGPHRCRAQTLRFDEDELYWSPGDLVLRFFEPGPPGVPNPGWDRLVGVQMVDENSELKFLKVDDLLIKMHGRPEPPTILGDPPRPNTRLEVYCYALTKGDHGHILDPDDPFDEMEKTDRWMYLCGDSMLYDFNDWNSVMRFPTEAAVPQPADIMISINEQFVPFNSQTGLGGYVKFYQHAPTSVDPQLSRAPPVFHPPRIPPDGSSTSEGPAPNLPSPERDAGWLEPTWNHLPVPVPEAAHPVIFRFGRWAPENGTDAFPAHRWIWHPYVEIFQRHPRSFDGKMFFRSDRTEIYYGSGIEHPAWEEFDQETELYKEYLMDDFVVLVGDCVIRRDLRHNMHPVLTHGLLPCTNAVGDVNICPGDWLVRYGLIREDHSVSHGAVQAHEAPVNGNRYHFGVELYVNTLDEDGIGVWQFRGRDQVIFGTIDQRPAVKKHRGQADTCRLTGFYDGSPYTYDAPGSLTSLCRVLVTGAVAGGVTAAQRDHQEGDDGKGKNEDHGSAASTSKEKKRSTIKARNETDAIFPGVQKLGLQDEASSSNRDYNKDVNLDKKENDIKNSKMRTITVEPSRERVVSRLLIPSFTPYETGNYRRDFRGNYDGTIDQV</sequence>
<comment type="caution">
    <text evidence="2">The sequence shown here is derived from an EMBL/GenBank/DDBJ whole genome shotgun (WGS) entry which is preliminary data.</text>
</comment>
<name>A0ABD1YTC7_9MARC</name>
<reference evidence="2 3" key="1">
    <citation type="submission" date="2024-09" db="EMBL/GenBank/DDBJ databases">
        <title>Chromosome-scale assembly of Riccia fluitans.</title>
        <authorList>
            <person name="Paukszto L."/>
            <person name="Sawicki J."/>
            <person name="Karawczyk K."/>
            <person name="Piernik-Szablinska J."/>
            <person name="Szczecinska M."/>
            <person name="Mazdziarz M."/>
        </authorList>
    </citation>
    <scope>NUCLEOTIDE SEQUENCE [LARGE SCALE GENOMIC DNA]</scope>
    <source>
        <strain evidence="2">Rf_01</strain>
        <tissue evidence="2">Aerial parts of the thallus</tissue>
    </source>
</reference>
<proteinExistence type="predicted"/>
<keyword evidence="3" id="KW-1185">Reference proteome</keyword>
<organism evidence="2 3">
    <name type="scientific">Riccia fluitans</name>
    <dbReference type="NCBI Taxonomy" id="41844"/>
    <lineage>
        <taxon>Eukaryota</taxon>
        <taxon>Viridiplantae</taxon>
        <taxon>Streptophyta</taxon>
        <taxon>Embryophyta</taxon>
        <taxon>Marchantiophyta</taxon>
        <taxon>Marchantiopsida</taxon>
        <taxon>Marchantiidae</taxon>
        <taxon>Marchantiales</taxon>
        <taxon>Ricciaceae</taxon>
        <taxon>Riccia</taxon>
    </lineage>
</organism>
<feature type="region of interest" description="Disordered" evidence="1">
    <location>
        <begin position="626"/>
        <end position="691"/>
    </location>
</feature>
<dbReference type="Proteomes" id="UP001605036">
    <property type="component" value="Unassembled WGS sequence"/>
</dbReference>
<evidence type="ECO:0000256" key="1">
    <source>
        <dbReference type="SAM" id="MobiDB-lite"/>
    </source>
</evidence>
<dbReference type="EMBL" id="JBHFFA010000003">
    <property type="protein sequence ID" value="KAL2634024.1"/>
    <property type="molecule type" value="Genomic_DNA"/>
</dbReference>
<evidence type="ECO:0000313" key="3">
    <source>
        <dbReference type="Proteomes" id="UP001605036"/>
    </source>
</evidence>
<dbReference type="AlphaFoldDB" id="A0ABD1YTC7"/>
<evidence type="ECO:0000313" key="2">
    <source>
        <dbReference type="EMBL" id="KAL2634024.1"/>
    </source>
</evidence>